<dbReference type="Gene3D" id="3.40.50.450">
    <property type="match status" value="1"/>
</dbReference>
<evidence type="ECO:0000256" key="1">
    <source>
        <dbReference type="ARBA" id="ARBA00006525"/>
    </source>
</evidence>
<dbReference type="Gene3D" id="1.10.10.10">
    <property type="entry name" value="Winged helix-like DNA-binding domain superfamily/Winged helix DNA-binding domain"/>
    <property type="match status" value="1"/>
</dbReference>
<feature type="domain" description="Smf/DprA SLOG" evidence="2">
    <location>
        <begin position="85"/>
        <end position="293"/>
    </location>
</feature>
<organism evidence="4 5">
    <name type="scientific">Gilvimarinus gilvus</name>
    <dbReference type="NCBI Taxonomy" id="3058038"/>
    <lineage>
        <taxon>Bacteria</taxon>
        <taxon>Pseudomonadati</taxon>
        <taxon>Pseudomonadota</taxon>
        <taxon>Gammaproteobacteria</taxon>
        <taxon>Cellvibrionales</taxon>
        <taxon>Cellvibrionaceae</taxon>
        <taxon>Gilvimarinus</taxon>
    </lineage>
</organism>
<dbReference type="InterPro" id="IPR057666">
    <property type="entry name" value="DrpA_SLOG"/>
</dbReference>
<keyword evidence="5" id="KW-1185">Reference proteome</keyword>
<dbReference type="Proteomes" id="UP001273505">
    <property type="component" value="Unassembled WGS sequence"/>
</dbReference>
<evidence type="ECO:0000313" key="4">
    <source>
        <dbReference type="EMBL" id="MDX6848838.1"/>
    </source>
</evidence>
<evidence type="ECO:0000259" key="2">
    <source>
        <dbReference type="Pfam" id="PF02481"/>
    </source>
</evidence>
<dbReference type="InterPro" id="IPR003488">
    <property type="entry name" value="DprA"/>
</dbReference>
<sequence>MDGIEAALTLSYLPQLGPARLKQVHQALGPLPNLLDMGEEQLIDHMPGAALCALRAWQDNLSHPIRERVQRDLDRVASTRGVTHLCLADDDYPHLLYNTSAPPPILSVRGSIAALELPQIAMVGTRRPTVGGSEIARDFARYLAASGFAVTSGLALGIDACAHRGALDAKGVTLAVLGSGIDRVYPARNRALAEEIVDGGGALVSEFLPGTAPEAKNFPRRNRVISGLSLGTMVVEAAIKSGSLITARYALEQEREVFAVPGSIHNPMSRGCHSLINSGAKLVECAQDIIEELGAGLAFKHEQCQPTGDINEAQEHWLLQTMGYDPVTVDHLCSRSGAPAADILTSLIELELHGAVEQRGSYYCRVR</sequence>
<dbReference type="InterPro" id="IPR041614">
    <property type="entry name" value="DprA_WH"/>
</dbReference>
<proteinExistence type="inferred from homology"/>
<dbReference type="SUPFAM" id="SSF102405">
    <property type="entry name" value="MCP/YpsA-like"/>
    <property type="match status" value="1"/>
</dbReference>
<dbReference type="NCBIfam" id="TIGR00732">
    <property type="entry name" value="dprA"/>
    <property type="match status" value="1"/>
</dbReference>
<comment type="caution">
    <text evidence="4">The sequence shown here is derived from an EMBL/GenBank/DDBJ whole genome shotgun (WGS) entry which is preliminary data.</text>
</comment>
<dbReference type="PANTHER" id="PTHR43022:SF1">
    <property type="entry name" value="PROTEIN SMF"/>
    <property type="match status" value="1"/>
</dbReference>
<dbReference type="Pfam" id="PF02481">
    <property type="entry name" value="DNA_processg_A"/>
    <property type="match status" value="1"/>
</dbReference>
<gene>
    <name evidence="4" type="primary">dprA</name>
    <name evidence="4" type="ORF">SCD92_05660</name>
</gene>
<protein>
    <submittedName>
        <fullName evidence="4">DNA-processing protein DprA</fullName>
    </submittedName>
</protein>
<name>A0ABU4RZ04_9GAMM</name>
<comment type="similarity">
    <text evidence="1">Belongs to the DprA/Smf family.</text>
</comment>
<dbReference type="InterPro" id="IPR036388">
    <property type="entry name" value="WH-like_DNA-bd_sf"/>
</dbReference>
<dbReference type="PANTHER" id="PTHR43022">
    <property type="entry name" value="PROTEIN SMF"/>
    <property type="match status" value="1"/>
</dbReference>
<dbReference type="Pfam" id="PF17782">
    <property type="entry name" value="WHD_DprA"/>
    <property type="match status" value="1"/>
</dbReference>
<accession>A0ABU4RZ04</accession>
<evidence type="ECO:0000313" key="5">
    <source>
        <dbReference type="Proteomes" id="UP001273505"/>
    </source>
</evidence>
<dbReference type="EMBL" id="JAXAFO010000007">
    <property type="protein sequence ID" value="MDX6848838.1"/>
    <property type="molecule type" value="Genomic_DNA"/>
</dbReference>
<feature type="domain" description="DprA winged helix" evidence="3">
    <location>
        <begin position="310"/>
        <end position="358"/>
    </location>
</feature>
<reference evidence="4 5" key="1">
    <citation type="submission" date="2023-11" db="EMBL/GenBank/DDBJ databases">
        <title>Gilvimarinus fulvus sp. nov., isolated from the surface of Kelp.</title>
        <authorList>
            <person name="Sun Y.Y."/>
            <person name="Gong Y."/>
            <person name="Du Z.J."/>
        </authorList>
    </citation>
    <scope>NUCLEOTIDE SEQUENCE [LARGE SCALE GENOMIC DNA]</scope>
    <source>
        <strain evidence="4 5">SDUM040013</strain>
    </source>
</reference>
<dbReference type="RefSeq" id="WP_302723894.1">
    <property type="nucleotide sequence ID" value="NZ_JAULRU010000705.1"/>
</dbReference>
<evidence type="ECO:0000259" key="3">
    <source>
        <dbReference type="Pfam" id="PF17782"/>
    </source>
</evidence>